<organism evidence="2 3">
    <name type="scientific">Sordaria brevicollis</name>
    <dbReference type="NCBI Taxonomy" id="83679"/>
    <lineage>
        <taxon>Eukaryota</taxon>
        <taxon>Fungi</taxon>
        <taxon>Dikarya</taxon>
        <taxon>Ascomycota</taxon>
        <taxon>Pezizomycotina</taxon>
        <taxon>Sordariomycetes</taxon>
        <taxon>Sordariomycetidae</taxon>
        <taxon>Sordariales</taxon>
        <taxon>Sordariaceae</taxon>
        <taxon>Sordaria</taxon>
    </lineage>
</organism>
<feature type="compositionally biased region" description="Low complexity" evidence="1">
    <location>
        <begin position="500"/>
        <end position="509"/>
    </location>
</feature>
<dbReference type="Proteomes" id="UP001281003">
    <property type="component" value="Unassembled WGS sequence"/>
</dbReference>
<dbReference type="AlphaFoldDB" id="A0AAE0U956"/>
<protein>
    <submittedName>
        <fullName evidence="2">Uncharacterized protein</fullName>
    </submittedName>
</protein>
<evidence type="ECO:0000313" key="3">
    <source>
        <dbReference type="Proteomes" id="UP001281003"/>
    </source>
</evidence>
<proteinExistence type="predicted"/>
<reference evidence="2" key="2">
    <citation type="submission" date="2023-07" db="EMBL/GenBank/DDBJ databases">
        <authorList>
            <consortium name="Lawrence Berkeley National Laboratory"/>
            <person name="Haridas S."/>
            <person name="Hensen N."/>
            <person name="Bonometti L."/>
            <person name="Westerberg I."/>
            <person name="Brannstrom I.O."/>
            <person name="Guillou S."/>
            <person name="Cros-Aarteil S."/>
            <person name="Calhoun S."/>
            <person name="Kuo A."/>
            <person name="Mondo S."/>
            <person name="Pangilinan J."/>
            <person name="Riley R."/>
            <person name="LaButti K."/>
            <person name="Andreopoulos B."/>
            <person name="Lipzen A."/>
            <person name="Chen C."/>
            <person name="Yanf M."/>
            <person name="Daum C."/>
            <person name="Ng V."/>
            <person name="Clum A."/>
            <person name="Steindorff A."/>
            <person name="Ohm R."/>
            <person name="Martin F."/>
            <person name="Silar P."/>
            <person name="Natvig D."/>
            <person name="Lalanne C."/>
            <person name="Gautier V."/>
            <person name="Ament-velasquez S.L."/>
            <person name="Kruys A."/>
            <person name="Hutchinson M.I."/>
            <person name="Powell A.J."/>
            <person name="Barry K."/>
            <person name="Miller A.N."/>
            <person name="Grigoriev I.V."/>
            <person name="Debuchy R."/>
            <person name="Gladieux P."/>
            <person name="Thoren M.H."/>
            <person name="Johannesson H."/>
        </authorList>
    </citation>
    <scope>NUCLEOTIDE SEQUENCE</scope>
    <source>
        <strain evidence="2">FGSC 1904</strain>
    </source>
</reference>
<evidence type="ECO:0000313" key="2">
    <source>
        <dbReference type="EMBL" id="KAK3395407.1"/>
    </source>
</evidence>
<name>A0AAE0U956_SORBR</name>
<accession>A0AAE0U956</accession>
<keyword evidence="3" id="KW-1185">Reference proteome</keyword>
<gene>
    <name evidence="2" type="ORF">B0T20DRAFT_358878</name>
</gene>
<evidence type="ECO:0000256" key="1">
    <source>
        <dbReference type="SAM" id="MobiDB-lite"/>
    </source>
</evidence>
<feature type="region of interest" description="Disordered" evidence="1">
    <location>
        <begin position="176"/>
        <end position="212"/>
    </location>
</feature>
<reference evidence="2" key="1">
    <citation type="journal article" date="2023" name="Mol. Phylogenet. Evol.">
        <title>Genome-scale phylogeny and comparative genomics of the fungal order Sordariales.</title>
        <authorList>
            <person name="Hensen N."/>
            <person name="Bonometti L."/>
            <person name="Westerberg I."/>
            <person name="Brannstrom I.O."/>
            <person name="Guillou S."/>
            <person name="Cros-Aarteil S."/>
            <person name="Calhoun S."/>
            <person name="Haridas S."/>
            <person name="Kuo A."/>
            <person name="Mondo S."/>
            <person name="Pangilinan J."/>
            <person name="Riley R."/>
            <person name="LaButti K."/>
            <person name="Andreopoulos B."/>
            <person name="Lipzen A."/>
            <person name="Chen C."/>
            <person name="Yan M."/>
            <person name="Daum C."/>
            <person name="Ng V."/>
            <person name="Clum A."/>
            <person name="Steindorff A."/>
            <person name="Ohm R.A."/>
            <person name="Martin F."/>
            <person name="Silar P."/>
            <person name="Natvig D.O."/>
            <person name="Lalanne C."/>
            <person name="Gautier V."/>
            <person name="Ament-Velasquez S.L."/>
            <person name="Kruys A."/>
            <person name="Hutchinson M.I."/>
            <person name="Powell A.J."/>
            <person name="Barry K."/>
            <person name="Miller A.N."/>
            <person name="Grigoriev I.V."/>
            <person name="Debuchy R."/>
            <person name="Gladieux P."/>
            <person name="Hiltunen Thoren M."/>
            <person name="Johannesson H."/>
        </authorList>
    </citation>
    <scope>NUCLEOTIDE SEQUENCE</scope>
    <source>
        <strain evidence="2">FGSC 1904</strain>
    </source>
</reference>
<comment type="caution">
    <text evidence="2">The sequence shown here is derived from an EMBL/GenBank/DDBJ whole genome shotgun (WGS) entry which is preliminary data.</text>
</comment>
<sequence length="530" mass="56512">MADSYIPNNNGLGEMPTSQVHPNEALQAWDTQNIVTSPWTQPGMSVPMPVVTEGVPFNAWETQQTPTGTPRWGGHDPNASMFAADWSVASVTPSHEQYPHGGDYFGAAAIAHSMSPEDSMSYPNASAGWEAGSQPALSPYTEFPDFAALRRSESAEVKLEPNNQRLVPLMQKSNVTEPASPGGQARRAGKPNFIPTGPLHRKVKSTSKIGKPDVKPKLAAATSLNTAVLQTQMKRKHPGPIPNFPGRPNIMQTMQTHTPGVSGPVAWTADYQVHPRNAYSTPTTPIGGPGAQPITPMGMPMGMGNGMNNGMGNAMANMMGNGMANGMPNGMPNNGMGMGMNMGMPVTNMNGGMSMPMGPAGMVTSGMTSPAPLAVPSPFMQQPPQQPMVGAPGVGMGMGVPGGPGGPGQHRPSNTMATIAMSQDPRAAAEQIRKDAWQVCERERVEMLQRRLMLTEHERGMLDQETNMLQLNLGKMRQVVARHHQELEEAVERARKLNEGSSSSSQGGQLEDDDEEEVAGLPQPQEYGKS</sequence>
<dbReference type="EMBL" id="JAUTDP010000010">
    <property type="protein sequence ID" value="KAK3395407.1"/>
    <property type="molecule type" value="Genomic_DNA"/>
</dbReference>
<feature type="region of interest" description="Disordered" evidence="1">
    <location>
        <begin position="490"/>
        <end position="530"/>
    </location>
</feature>